<dbReference type="Gene3D" id="3.30.420.10">
    <property type="entry name" value="Ribonuclease H-like superfamily/Ribonuclease H"/>
    <property type="match status" value="1"/>
</dbReference>
<evidence type="ECO:0000259" key="1">
    <source>
        <dbReference type="SMART" id="SM00479"/>
    </source>
</evidence>
<dbReference type="Proteomes" id="UP000824225">
    <property type="component" value="Unassembled WGS sequence"/>
</dbReference>
<dbReference type="GO" id="GO:0005829">
    <property type="term" value="C:cytosol"/>
    <property type="evidence" value="ECO:0007669"/>
    <property type="project" value="TreeGrafter"/>
</dbReference>
<evidence type="ECO:0000313" key="2">
    <source>
        <dbReference type="EMBL" id="HJA09506.1"/>
    </source>
</evidence>
<dbReference type="EMBL" id="DXAN01000032">
    <property type="protein sequence ID" value="HJA09506.1"/>
    <property type="molecule type" value="Genomic_DNA"/>
</dbReference>
<gene>
    <name evidence="2" type="ORF">H9962_10035</name>
</gene>
<protein>
    <submittedName>
        <fullName evidence="2">Exonuclease</fullName>
    </submittedName>
</protein>
<dbReference type="AlphaFoldDB" id="A0A9D2HG32"/>
<accession>A0A9D2HG32</accession>
<dbReference type="GO" id="GO:0006259">
    <property type="term" value="P:DNA metabolic process"/>
    <property type="evidence" value="ECO:0007669"/>
    <property type="project" value="UniProtKB-ARBA"/>
</dbReference>
<keyword evidence="2" id="KW-0378">Hydrolase</keyword>
<name>A0A9D2HG32_9BACT</name>
<feature type="domain" description="Exonuclease" evidence="1">
    <location>
        <begin position="4"/>
        <end position="166"/>
    </location>
</feature>
<dbReference type="GO" id="GO:0008408">
    <property type="term" value="F:3'-5' exonuclease activity"/>
    <property type="evidence" value="ECO:0007669"/>
    <property type="project" value="TreeGrafter"/>
</dbReference>
<dbReference type="PANTHER" id="PTHR30231:SF42">
    <property type="entry name" value="EXONUCLEASE"/>
    <property type="match status" value="1"/>
</dbReference>
<dbReference type="Pfam" id="PF00929">
    <property type="entry name" value="RNase_T"/>
    <property type="match status" value="1"/>
</dbReference>
<proteinExistence type="predicted"/>
<reference evidence="2" key="1">
    <citation type="journal article" date="2021" name="PeerJ">
        <title>Extensive microbial diversity within the chicken gut microbiome revealed by metagenomics and culture.</title>
        <authorList>
            <person name="Gilroy R."/>
            <person name="Ravi A."/>
            <person name="Getino M."/>
            <person name="Pursley I."/>
            <person name="Horton D.L."/>
            <person name="Alikhan N.F."/>
            <person name="Baker D."/>
            <person name="Gharbi K."/>
            <person name="Hall N."/>
            <person name="Watson M."/>
            <person name="Adriaenssens E.M."/>
            <person name="Foster-Nyarko E."/>
            <person name="Jarju S."/>
            <person name="Secka A."/>
            <person name="Antonio M."/>
            <person name="Oren A."/>
            <person name="Chaudhuri R.R."/>
            <person name="La Ragione R."/>
            <person name="Hildebrand F."/>
            <person name="Pallen M.J."/>
        </authorList>
    </citation>
    <scope>NUCLEOTIDE SEQUENCE</scope>
    <source>
        <strain evidence="2">CHK186-16707</strain>
    </source>
</reference>
<dbReference type="GO" id="GO:0003676">
    <property type="term" value="F:nucleic acid binding"/>
    <property type="evidence" value="ECO:0007669"/>
    <property type="project" value="InterPro"/>
</dbReference>
<dbReference type="InterPro" id="IPR013520">
    <property type="entry name" value="Ribonucl_H"/>
</dbReference>
<dbReference type="InterPro" id="IPR036397">
    <property type="entry name" value="RNaseH_sf"/>
</dbReference>
<comment type="caution">
    <text evidence="2">The sequence shown here is derived from an EMBL/GenBank/DDBJ whole genome shotgun (WGS) entry which is preliminary data.</text>
</comment>
<keyword evidence="2" id="KW-0540">Nuclease</keyword>
<dbReference type="SMART" id="SM00479">
    <property type="entry name" value="EXOIII"/>
    <property type="match status" value="1"/>
</dbReference>
<organism evidence="2 3">
    <name type="scientific">Candidatus Mailhella merdigallinarum</name>
    <dbReference type="NCBI Taxonomy" id="2838658"/>
    <lineage>
        <taxon>Bacteria</taxon>
        <taxon>Pseudomonadati</taxon>
        <taxon>Thermodesulfobacteriota</taxon>
        <taxon>Desulfovibrionia</taxon>
        <taxon>Desulfovibrionales</taxon>
        <taxon>Desulfovibrionaceae</taxon>
        <taxon>Mailhella</taxon>
    </lineage>
</organism>
<reference evidence="2" key="2">
    <citation type="submission" date="2021-04" db="EMBL/GenBank/DDBJ databases">
        <authorList>
            <person name="Gilroy R."/>
        </authorList>
    </citation>
    <scope>NUCLEOTIDE SEQUENCE</scope>
    <source>
        <strain evidence="2">CHK186-16707</strain>
    </source>
</reference>
<dbReference type="PANTHER" id="PTHR30231">
    <property type="entry name" value="DNA POLYMERASE III SUBUNIT EPSILON"/>
    <property type="match status" value="1"/>
</dbReference>
<dbReference type="InterPro" id="IPR012337">
    <property type="entry name" value="RNaseH-like_sf"/>
</dbReference>
<evidence type="ECO:0000313" key="3">
    <source>
        <dbReference type="Proteomes" id="UP000824225"/>
    </source>
</evidence>
<keyword evidence="2" id="KW-0269">Exonuclease</keyword>
<sequence>MEPVVVALDFETADNGADAACALGMARVRGSRVEDVFYRLIRPPRRRVWYTDIHGITWNMVKNCPSFGELWPECSAFLQGADYLAAHNAPFDRRILWGCCAAAGVAAPAAPFLCTVRGARKGLRLPRNRLNDVCEHLGIELEHHNAASDALASARIYIYLRAHGLPLESMLIN</sequence>
<dbReference type="SUPFAM" id="SSF53098">
    <property type="entry name" value="Ribonuclease H-like"/>
    <property type="match status" value="1"/>
</dbReference>